<feature type="transmembrane region" description="Helical" evidence="1">
    <location>
        <begin position="58"/>
        <end position="80"/>
    </location>
</feature>
<feature type="transmembrane region" description="Helical" evidence="1">
    <location>
        <begin position="16"/>
        <end position="38"/>
    </location>
</feature>
<evidence type="ECO:0000256" key="1">
    <source>
        <dbReference type="SAM" id="Phobius"/>
    </source>
</evidence>
<sequence length="196" mass="20978">MSSEERIVRRRSPTTLVALFIVSAAITAVLGAFGSIVFPFLAPISSFYPGVAFQVSFGVWFGIIGALAGGFLGPFIGIVLTGTSAPIAAAVAVGDFFQAFIPMLAFRLGKFDPRLKSGKDWTGHIIFNVIIAQAVGATIGSGSLAAFGVFPWEIWPIAWLGWFGSNVVVVGVITTILFKVFSDYLMRTALYIEKFI</sequence>
<dbReference type="EMBL" id="DRXG01000101">
    <property type="protein sequence ID" value="HHN52583.1"/>
    <property type="molecule type" value="Genomic_DNA"/>
</dbReference>
<keyword evidence="1" id="KW-1133">Transmembrane helix</keyword>
<protein>
    <recommendedName>
        <fullName evidence="5">ECF transporter S component</fullName>
    </recommendedName>
</protein>
<evidence type="ECO:0000313" key="4">
    <source>
        <dbReference type="EMBL" id="HHN52583.1"/>
    </source>
</evidence>
<dbReference type="AlphaFoldDB" id="A0A7C4I269"/>
<evidence type="ECO:0000313" key="2">
    <source>
        <dbReference type="EMBL" id="HGL41675.1"/>
    </source>
</evidence>
<feature type="transmembrane region" description="Helical" evidence="1">
    <location>
        <begin position="157"/>
        <end position="178"/>
    </location>
</feature>
<reference evidence="3" key="1">
    <citation type="journal article" date="2020" name="mSystems">
        <title>Genome- and Community-Level Interaction Insights into Carbon Utilization and Element Cycling Functions of Hydrothermarchaeota in Hydrothermal Sediment.</title>
        <authorList>
            <person name="Zhou Z."/>
            <person name="Liu Y."/>
            <person name="Xu W."/>
            <person name="Pan J."/>
            <person name="Luo Z.H."/>
            <person name="Li M."/>
        </authorList>
    </citation>
    <scope>NUCLEOTIDE SEQUENCE [LARGE SCALE GENOMIC DNA]</scope>
    <source>
        <strain evidence="4">SpSt-1073</strain>
        <strain evidence="3">SpSt-613</strain>
        <strain evidence="2">SpSt-669</strain>
    </source>
</reference>
<proteinExistence type="predicted"/>
<evidence type="ECO:0000313" key="3">
    <source>
        <dbReference type="EMBL" id="HGN91110.1"/>
    </source>
</evidence>
<gene>
    <name evidence="4" type="ORF">ENM30_04640</name>
    <name evidence="3" type="ORF">ENT82_08340</name>
    <name evidence="2" type="ORF">ENU43_08450</name>
</gene>
<name>A0A7C4I269_CALS0</name>
<organism evidence="3">
    <name type="scientific">Caldiarchaeum subterraneum</name>
    <dbReference type="NCBI Taxonomy" id="311458"/>
    <lineage>
        <taxon>Archaea</taxon>
        <taxon>Nitrososphaerota</taxon>
        <taxon>Candidatus Caldarchaeales</taxon>
        <taxon>Candidatus Caldarchaeaceae</taxon>
        <taxon>Candidatus Caldarchaeum</taxon>
    </lineage>
</organism>
<feature type="transmembrane region" description="Helical" evidence="1">
    <location>
        <begin position="87"/>
        <end position="105"/>
    </location>
</feature>
<dbReference type="EMBL" id="DTCM01000104">
    <property type="protein sequence ID" value="HGL41675.1"/>
    <property type="molecule type" value="Genomic_DNA"/>
</dbReference>
<keyword evidence="1" id="KW-0472">Membrane</keyword>
<evidence type="ECO:0008006" key="5">
    <source>
        <dbReference type="Google" id="ProtNLM"/>
    </source>
</evidence>
<feature type="transmembrane region" description="Helical" evidence="1">
    <location>
        <begin position="125"/>
        <end position="150"/>
    </location>
</feature>
<dbReference type="EMBL" id="DTAD01000090">
    <property type="protein sequence ID" value="HGN91110.1"/>
    <property type="molecule type" value="Genomic_DNA"/>
</dbReference>
<accession>A0A7C4I269</accession>
<comment type="caution">
    <text evidence="3">The sequence shown here is derived from an EMBL/GenBank/DDBJ whole genome shotgun (WGS) entry which is preliminary data.</text>
</comment>
<keyword evidence="1" id="KW-0812">Transmembrane</keyword>